<dbReference type="Proteomes" id="UP000292855">
    <property type="component" value="Unassembled WGS sequence"/>
</dbReference>
<dbReference type="GO" id="GO:2001070">
    <property type="term" value="F:starch binding"/>
    <property type="evidence" value="ECO:0007669"/>
    <property type="project" value="InterPro"/>
</dbReference>
<evidence type="ECO:0000313" key="2">
    <source>
        <dbReference type="EMBL" id="RZF62330.1"/>
    </source>
</evidence>
<dbReference type="OrthoDB" id="975117at2"/>
<sequence length="361" mass="40177">MNKHINRIIGFVAWIVLLSACKKEPVLTVMEEVIFPKASFTASATDIVLNEDNEESQLVTFDWGEVKYPISAPVTYTLQFATPADTLSGLLWENVYNVQVGDDVLTRTFTGKELNEIATGLELTPNAQNTVVVRVKAYMDREVYSSAITWSLVPYKVIADFPSLWIAGDFQGWDIGNAVKISSFRTDGIYEGYIHITGTTNEFKLYTEKEWDSQSYGDGGNNTVIVANCACSNFKVQENGVYNITVNLNTMTYVFTKVEWGILGDATPGGWDSDTPLVYDPITNLWTVTADMKAEGSFKFRANNAWSLDFGIKDGKLANANHPAFPYDEAVQNITVPSTGNYTITLDLSEPGNFNYRLRTN</sequence>
<reference evidence="2 3" key="1">
    <citation type="submission" date="2019-02" db="EMBL/GenBank/DDBJ databases">
        <authorList>
            <person name="Li Y."/>
        </authorList>
    </citation>
    <scope>NUCLEOTIDE SEQUENCE [LARGE SCALE GENOMIC DNA]</scope>
    <source>
        <strain evidence="2 3">30C10-4-7</strain>
    </source>
</reference>
<proteinExistence type="predicted"/>
<name>A0A4Q6XQ05_9SPHI</name>
<evidence type="ECO:0000259" key="1">
    <source>
        <dbReference type="Pfam" id="PF14292"/>
    </source>
</evidence>
<accession>A0A4Q6XQ05</accession>
<gene>
    <name evidence="2" type="ORF">EWE74_05890</name>
</gene>
<dbReference type="GO" id="GO:0019867">
    <property type="term" value="C:outer membrane"/>
    <property type="evidence" value="ECO:0007669"/>
    <property type="project" value="InterPro"/>
</dbReference>
<dbReference type="CDD" id="cd12956">
    <property type="entry name" value="CBM_SusE-F_like"/>
    <property type="match status" value="1"/>
</dbReference>
<dbReference type="Pfam" id="PF14292">
    <property type="entry name" value="SusE"/>
    <property type="match status" value="1"/>
</dbReference>
<dbReference type="InterPro" id="IPR025970">
    <property type="entry name" value="SusE"/>
</dbReference>
<dbReference type="PROSITE" id="PS51257">
    <property type="entry name" value="PROKAR_LIPOPROTEIN"/>
    <property type="match status" value="1"/>
</dbReference>
<dbReference type="AlphaFoldDB" id="A0A4Q6XQ05"/>
<dbReference type="RefSeq" id="WP_130140559.1">
    <property type="nucleotide sequence ID" value="NZ_SGIT01000001.1"/>
</dbReference>
<evidence type="ECO:0000313" key="3">
    <source>
        <dbReference type="Proteomes" id="UP000292855"/>
    </source>
</evidence>
<dbReference type="EMBL" id="SGIT01000001">
    <property type="protein sequence ID" value="RZF62330.1"/>
    <property type="molecule type" value="Genomic_DNA"/>
</dbReference>
<feature type="domain" description="SusE outer membrane protein" evidence="1">
    <location>
        <begin position="37"/>
        <end position="136"/>
    </location>
</feature>
<protein>
    <submittedName>
        <fullName evidence="2">SusF/SusE family outer membrane protein</fullName>
    </submittedName>
</protein>
<keyword evidence="3" id="KW-1185">Reference proteome</keyword>
<dbReference type="CDD" id="cd12967">
    <property type="entry name" value="CBM_SusE-F_like_u1"/>
    <property type="match status" value="1"/>
</dbReference>
<comment type="caution">
    <text evidence="2">The sequence shown here is derived from an EMBL/GenBank/DDBJ whole genome shotgun (WGS) entry which is preliminary data.</text>
</comment>
<dbReference type="Gene3D" id="2.60.40.3620">
    <property type="match status" value="2"/>
</dbReference>
<organism evidence="2 3">
    <name type="scientific">Sphingobacterium corticibacterium</name>
    <dbReference type="NCBI Taxonomy" id="2484746"/>
    <lineage>
        <taxon>Bacteria</taxon>
        <taxon>Pseudomonadati</taxon>
        <taxon>Bacteroidota</taxon>
        <taxon>Sphingobacteriia</taxon>
        <taxon>Sphingobacteriales</taxon>
        <taxon>Sphingobacteriaceae</taxon>
        <taxon>Sphingobacterium</taxon>
    </lineage>
</organism>